<feature type="active site" evidence="1">
    <location>
        <position position="163"/>
    </location>
</feature>
<keyword evidence="4" id="KW-1185">Reference proteome</keyword>
<dbReference type="FunFam" id="1.10.8.350:FF:000001">
    <property type="entry name" value="Lytic murein transglycosylase B"/>
    <property type="match status" value="1"/>
</dbReference>
<dbReference type="RefSeq" id="WP_002641760.1">
    <property type="nucleotide sequence ID" value="NZ_CP019448.1"/>
</dbReference>
<dbReference type="KEGG" id="smur:BWP33_04450"/>
<dbReference type="Proteomes" id="UP000017813">
    <property type="component" value="Unassembled WGS sequence"/>
</dbReference>
<dbReference type="SUPFAM" id="SSF53955">
    <property type="entry name" value="Lysozyme-like"/>
    <property type="match status" value="1"/>
</dbReference>
<dbReference type="Pfam" id="PF13406">
    <property type="entry name" value="SLT_2"/>
    <property type="match status" value="1"/>
</dbReference>
<dbReference type="InterPro" id="IPR031304">
    <property type="entry name" value="SLT_2"/>
</dbReference>
<dbReference type="PANTHER" id="PTHR30163">
    <property type="entry name" value="MEMBRANE-BOUND LYTIC MUREIN TRANSGLYCOSYLASE B"/>
    <property type="match status" value="1"/>
</dbReference>
<reference evidence="3 4" key="1">
    <citation type="submission" date="2010-03" db="EMBL/GenBank/DDBJ databases">
        <authorList>
            <consortium name="The Broad Institute Genome Sequencing Platform"/>
            <person name="Ward D."/>
            <person name="Earl A."/>
            <person name="Feldgarden M."/>
            <person name="Gevers D."/>
            <person name="Young S."/>
            <person name="Zeng Q."/>
            <person name="Koehrsen M."/>
            <person name="Alvarado L."/>
            <person name="Berlin A.M."/>
            <person name="Borenstein D."/>
            <person name="Chapman S.B."/>
            <person name="Chen Z."/>
            <person name="Engels R."/>
            <person name="Freedman E."/>
            <person name="Gellesch M."/>
            <person name="Goldberg J."/>
            <person name="Griggs A."/>
            <person name="Gujja S."/>
            <person name="Heilman E.R."/>
            <person name="Heiman D.I."/>
            <person name="Hepburn T.A."/>
            <person name="Howarth C."/>
            <person name="Jen D."/>
            <person name="Larson L."/>
            <person name="Mehta T."/>
            <person name="Park D."/>
            <person name="Pearson M."/>
            <person name="Richards J."/>
            <person name="Roberts A."/>
            <person name="Saif S."/>
            <person name="Shea T.D."/>
            <person name="Shenoy N."/>
            <person name="Sisk P."/>
            <person name="Stolte C."/>
            <person name="Sykes S.N."/>
            <person name="Walk T."/>
            <person name="White J."/>
            <person name="Yandava C."/>
            <person name="Izard J."/>
            <person name="Baranova O.V."/>
            <person name="Blanton J.M."/>
            <person name="Tanner A.C."/>
            <person name="Dewhirst F."/>
            <person name="Haas B."/>
            <person name="Nusbaum C."/>
            <person name="Birren B."/>
        </authorList>
    </citation>
    <scope>NUCLEOTIDE SEQUENCE [LARGE SCALE GENOMIC DNA]</scope>
    <source>
        <strain evidence="3 4">ATCC 29453</strain>
    </source>
</reference>
<dbReference type="AlphaFoldDB" id="V9HL85"/>
<dbReference type="InterPro" id="IPR023346">
    <property type="entry name" value="Lysozyme-like_dom_sf"/>
</dbReference>
<gene>
    <name evidence="3" type="ORF">HMPREF9021_01169</name>
</gene>
<dbReference type="EMBL" id="ADCY02000024">
    <property type="protein sequence ID" value="EFG30941.2"/>
    <property type="molecule type" value="Genomic_DNA"/>
</dbReference>
<dbReference type="NCBIfam" id="TIGR02282">
    <property type="entry name" value="MltB"/>
    <property type="match status" value="1"/>
</dbReference>
<dbReference type="HOGENOM" id="CLU_035402_1_1_4"/>
<dbReference type="InterPro" id="IPR043426">
    <property type="entry name" value="MltB-like"/>
</dbReference>
<name>V9HL85_9NEIS</name>
<organism evidence="3 4">
    <name type="scientific">Simonsiella muelleri ATCC 29453</name>
    <dbReference type="NCBI Taxonomy" id="641147"/>
    <lineage>
        <taxon>Bacteria</taxon>
        <taxon>Pseudomonadati</taxon>
        <taxon>Pseudomonadota</taxon>
        <taxon>Betaproteobacteria</taxon>
        <taxon>Neisseriales</taxon>
        <taxon>Neisseriaceae</taxon>
        <taxon>Simonsiella</taxon>
    </lineage>
</organism>
<dbReference type="InterPro" id="IPR011757">
    <property type="entry name" value="Lytic_transglycosylase_MltB"/>
</dbReference>
<protein>
    <submittedName>
        <fullName evidence="3">Lytic murein transglycosylase B</fullName>
    </submittedName>
</protein>
<dbReference type="CDD" id="cd13399">
    <property type="entry name" value="Slt35-like"/>
    <property type="match status" value="1"/>
</dbReference>
<dbReference type="GO" id="GO:0008933">
    <property type="term" value="F:peptidoglycan lytic transglycosylase activity"/>
    <property type="evidence" value="ECO:0007669"/>
    <property type="project" value="TreeGrafter"/>
</dbReference>
<proteinExistence type="predicted"/>
<comment type="caution">
    <text evidence="3">The sequence shown here is derived from an EMBL/GenBank/DDBJ whole genome shotgun (WGS) entry which is preliminary data.</text>
</comment>
<reference evidence="3 4" key="2">
    <citation type="submission" date="2011-10" db="EMBL/GenBank/DDBJ databases">
        <title>The Genome Sequence of Simonsiella muelleri ATCC 29453.</title>
        <authorList>
            <consortium name="The Broad Institute Genome Sequencing Platform"/>
            <consortium name="The Broad Institute Genome Sequencing Center for Infectious Disease"/>
            <person name="Earl A."/>
            <person name="Ward D."/>
            <person name="Feldgarden M."/>
            <person name="Gevers D."/>
            <person name="Izard J."/>
            <person name="Baranova O.V."/>
            <person name="Blanton J.M."/>
            <person name="Tanner A.C."/>
            <person name="Dewhirst F."/>
            <person name="Young S.K."/>
            <person name="Zeng Q."/>
            <person name="Gargeya S."/>
            <person name="Fitzgerald M."/>
            <person name="Haas B."/>
            <person name="Abouelleil A."/>
            <person name="Alvarado L."/>
            <person name="Arachchi H.M."/>
            <person name="Berlin A."/>
            <person name="Brown A."/>
            <person name="Chapman S.B."/>
            <person name="Chen Z."/>
            <person name="Dunbar C."/>
            <person name="Freedman E."/>
            <person name="Gearin G."/>
            <person name="Goldberg J."/>
            <person name="Griggs A."/>
            <person name="Gujja S."/>
            <person name="Heiman D."/>
            <person name="Howarth C."/>
            <person name="Larson L."/>
            <person name="Lui A."/>
            <person name="MacDonald P.J.P."/>
            <person name="Montmayeur A."/>
            <person name="Murphy C."/>
            <person name="Neiman D."/>
            <person name="Pearson M."/>
            <person name="Priest M."/>
            <person name="Roberts A."/>
            <person name="Saif S."/>
            <person name="Shea T."/>
            <person name="Shenoy N."/>
            <person name="Sisk P."/>
            <person name="Stolte C."/>
            <person name="Sykes S."/>
            <person name="Wortman J."/>
            <person name="Nusbaum C."/>
            <person name="Birren B."/>
        </authorList>
    </citation>
    <scope>NUCLEOTIDE SEQUENCE [LARGE SCALE GENOMIC DNA]</scope>
    <source>
        <strain evidence="3 4">ATCC 29453</strain>
    </source>
</reference>
<evidence type="ECO:0000313" key="4">
    <source>
        <dbReference type="Proteomes" id="UP000017813"/>
    </source>
</evidence>
<sequence>MKHYATLLATATVLVACGAESQKPNTAATKPKVADSTHVITQATQANDIRPFFNQPAASVAETGFLANPNVQAFIRYNVQQNGMNEAELQQFFSQVRHRSSLIATMDRPGTSRPWYEFKVGNGGASKITAGRKFYANNRASIDHAAAQYGVPAEIIIAIMGIETNYGSNKGNVLVADSLATLAFDYPRRGEFFQGELIEFLKMAKEEKRNEFDFTGSFAGAMGLPQFMPSSYRKWGVDADGDGRRNIWTSVPDAAASVASYLKGFGWQTGGRMIIPVSLQITPQLQAIIDEKTALNYTIGQLKQLGIVPLQPVADNERAVLFRLETEPGYYEYFVGLNNFYTIWRYNNSRMYVTAVRDIANGISGGNL</sequence>
<feature type="domain" description="Transglycosylase SLT" evidence="2">
    <location>
        <begin position="68"/>
        <end position="360"/>
    </location>
</feature>
<dbReference type="GO" id="GO:0009253">
    <property type="term" value="P:peptidoglycan catabolic process"/>
    <property type="evidence" value="ECO:0007669"/>
    <property type="project" value="TreeGrafter"/>
</dbReference>
<evidence type="ECO:0000313" key="3">
    <source>
        <dbReference type="EMBL" id="EFG30941.2"/>
    </source>
</evidence>
<dbReference type="STRING" id="641147.HMPREF9021_01169"/>
<dbReference type="eggNOG" id="COG2951">
    <property type="taxonomic scope" value="Bacteria"/>
</dbReference>
<accession>V9HL85</accession>
<dbReference type="PANTHER" id="PTHR30163:SF9">
    <property type="entry name" value="MEMBRANE-BOUND LYTIC MUREIN TRANSGLYCOSYLASE B"/>
    <property type="match status" value="1"/>
</dbReference>
<evidence type="ECO:0000259" key="2">
    <source>
        <dbReference type="Pfam" id="PF13406"/>
    </source>
</evidence>
<dbReference type="PROSITE" id="PS51257">
    <property type="entry name" value="PROKAR_LIPOPROTEIN"/>
    <property type="match status" value="1"/>
</dbReference>
<evidence type="ECO:0000256" key="1">
    <source>
        <dbReference type="PIRSR" id="PIRSR611757-1"/>
    </source>
</evidence>
<dbReference type="Gene3D" id="1.10.8.350">
    <property type="entry name" value="Bacterial muramidase"/>
    <property type="match status" value="1"/>
</dbReference>
<dbReference type="OrthoDB" id="9772911at2"/>
<dbReference type="Gene3D" id="1.10.530.10">
    <property type="match status" value="1"/>
</dbReference>